<dbReference type="AlphaFoldDB" id="A0A8J5IES8"/>
<proteinExistence type="predicted"/>
<gene>
    <name evidence="1" type="ORF">JG688_00016033</name>
</gene>
<keyword evidence="2" id="KW-1185">Reference proteome</keyword>
<dbReference type="EMBL" id="JAENGY010001873">
    <property type="protein sequence ID" value="KAG6946469.1"/>
    <property type="molecule type" value="Genomic_DNA"/>
</dbReference>
<reference evidence="1" key="1">
    <citation type="submission" date="2021-01" db="EMBL/GenBank/DDBJ databases">
        <title>Phytophthora aleatoria, a newly-described species from Pinus radiata is distinct from Phytophthora cactorum isolates based on comparative genomics.</title>
        <authorList>
            <person name="Mcdougal R."/>
            <person name="Panda P."/>
            <person name="Williams N."/>
            <person name="Studholme D.J."/>
        </authorList>
    </citation>
    <scope>NUCLEOTIDE SEQUENCE</scope>
    <source>
        <strain evidence="1">NZFS 4037</strain>
    </source>
</reference>
<sequence>MADCVGALILLQDICEDHYDAELLRVGTRVLPDDDELASLERKHRNELEKLANIISSHAFELTSAEFKYALRKATHYEVSLLLKVMLRCSVARRVPRS</sequence>
<dbReference type="Proteomes" id="UP000709295">
    <property type="component" value="Unassembled WGS sequence"/>
</dbReference>
<comment type="caution">
    <text evidence="1">The sequence shown here is derived from an EMBL/GenBank/DDBJ whole genome shotgun (WGS) entry which is preliminary data.</text>
</comment>
<name>A0A8J5IES8_9STRA</name>
<evidence type="ECO:0000313" key="1">
    <source>
        <dbReference type="EMBL" id="KAG6946469.1"/>
    </source>
</evidence>
<organism evidence="1 2">
    <name type="scientific">Phytophthora aleatoria</name>
    <dbReference type="NCBI Taxonomy" id="2496075"/>
    <lineage>
        <taxon>Eukaryota</taxon>
        <taxon>Sar</taxon>
        <taxon>Stramenopiles</taxon>
        <taxon>Oomycota</taxon>
        <taxon>Peronosporomycetes</taxon>
        <taxon>Peronosporales</taxon>
        <taxon>Peronosporaceae</taxon>
        <taxon>Phytophthora</taxon>
    </lineage>
</organism>
<accession>A0A8J5IES8</accession>
<evidence type="ECO:0000313" key="2">
    <source>
        <dbReference type="Proteomes" id="UP000709295"/>
    </source>
</evidence>
<protein>
    <submittedName>
        <fullName evidence="1">Uncharacterized protein</fullName>
    </submittedName>
</protein>